<dbReference type="AlphaFoldDB" id="A0A4R8WFR4"/>
<organism evidence="3 4">
    <name type="scientific">Cryobacterium adonitolivorans</name>
    <dbReference type="NCBI Taxonomy" id="1259189"/>
    <lineage>
        <taxon>Bacteria</taxon>
        <taxon>Bacillati</taxon>
        <taxon>Actinomycetota</taxon>
        <taxon>Actinomycetes</taxon>
        <taxon>Micrococcales</taxon>
        <taxon>Microbacteriaceae</taxon>
        <taxon>Cryobacterium</taxon>
    </lineage>
</organism>
<proteinExistence type="predicted"/>
<evidence type="ECO:0000313" key="3">
    <source>
        <dbReference type="EMBL" id="TFC07048.1"/>
    </source>
</evidence>
<sequence length="137" mass="15557">MHSRRRSPRRAQPRRAQPRRARPRRARPRRRNPACNRSPLPLVRRHGRRSRDALTVPRQGRRAVSAGVPGRHRPVVDVRSVVDRLTVTGGLTIEGWQSWILAALVVWLSTAVATLLLPLVFLREAMDNRGEAAHPNS</sequence>
<gene>
    <name evidence="3" type="ORF">E3O42_01330</name>
</gene>
<feature type="region of interest" description="Disordered" evidence="1">
    <location>
        <begin position="1"/>
        <end position="69"/>
    </location>
</feature>
<keyword evidence="2" id="KW-1133">Transmembrane helix</keyword>
<reference evidence="3 4" key="1">
    <citation type="submission" date="2019-03" db="EMBL/GenBank/DDBJ databases">
        <title>Genomics of glacier-inhabiting Cryobacterium strains.</title>
        <authorList>
            <person name="Liu Q."/>
            <person name="Xin Y.-H."/>
        </authorList>
    </citation>
    <scope>NUCLEOTIDE SEQUENCE [LARGE SCALE GENOMIC DNA]</scope>
    <source>
        <strain evidence="3 4">RHLS22-1</strain>
    </source>
</reference>
<keyword evidence="2" id="KW-0472">Membrane</keyword>
<accession>A0A4R8WFR4</accession>
<comment type="caution">
    <text evidence="3">The sequence shown here is derived from an EMBL/GenBank/DDBJ whole genome shotgun (WGS) entry which is preliminary data.</text>
</comment>
<keyword evidence="2" id="KW-0812">Transmembrane</keyword>
<name>A0A4R8WFR4_9MICO</name>
<dbReference type="EMBL" id="SOFL01000002">
    <property type="protein sequence ID" value="TFC07048.1"/>
    <property type="molecule type" value="Genomic_DNA"/>
</dbReference>
<feature type="transmembrane region" description="Helical" evidence="2">
    <location>
        <begin position="99"/>
        <end position="121"/>
    </location>
</feature>
<feature type="compositionally biased region" description="Basic residues" evidence="1">
    <location>
        <begin position="1"/>
        <end position="32"/>
    </location>
</feature>
<dbReference type="OrthoDB" id="4871734at2"/>
<evidence type="ECO:0000313" key="4">
    <source>
        <dbReference type="Proteomes" id="UP000297907"/>
    </source>
</evidence>
<keyword evidence="4" id="KW-1185">Reference proteome</keyword>
<evidence type="ECO:0000256" key="2">
    <source>
        <dbReference type="SAM" id="Phobius"/>
    </source>
</evidence>
<protein>
    <submittedName>
        <fullName evidence="3">Uncharacterized protein</fullName>
    </submittedName>
</protein>
<dbReference type="Proteomes" id="UP000297907">
    <property type="component" value="Unassembled WGS sequence"/>
</dbReference>
<evidence type="ECO:0000256" key="1">
    <source>
        <dbReference type="SAM" id="MobiDB-lite"/>
    </source>
</evidence>